<keyword evidence="5 13" id="KW-0812">Transmembrane</keyword>
<evidence type="ECO:0000256" key="1">
    <source>
        <dbReference type="ARBA" id="ARBA00004651"/>
    </source>
</evidence>
<comment type="catalytic activity">
    <reaction evidence="12 13">
        <text>a quinone + NADH + 5 H(+)(in) = a quinol + NAD(+) + 4 H(+)(out)</text>
        <dbReference type="Rhea" id="RHEA:57888"/>
        <dbReference type="ChEBI" id="CHEBI:15378"/>
        <dbReference type="ChEBI" id="CHEBI:24646"/>
        <dbReference type="ChEBI" id="CHEBI:57540"/>
        <dbReference type="ChEBI" id="CHEBI:57945"/>
        <dbReference type="ChEBI" id="CHEBI:132124"/>
    </reaction>
</comment>
<dbReference type="InterPro" id="IPR042106">
    <property type="entry name" value="Nuo/plastoQ_OxRdtase_6_NuoJ"/>
</dbReference>
<organism evidence="15 16">
    <name type="scientific">Terriglobus albidus</name>
    <dbReference type="NCBI Taxonomy" id="1592106"/>
    <lineage>
        <taxon>Bacteria</taxon>
        <taxon>Pseudomonadati</taxon>
        <taxon>Acidobacteriota</taxon>
        <taxon>Terriglobia</taxon>
        <taxon>Terriglobales</taxon>
        <taxon>Acidobacteriaceae</taxon>
        <taxon>Terriglobus</taxon>
    </lineage>
</organism>
<evidence type="ECO:0000256" key="4">
    <source>
        <dbReference type="ARBA" id="ARBA00022475"/>
    </source>
</evidence>
<evidence type="ECO:0000313" key="16">
    <source>
        <dbReference type="Proteomes" id="UP000321820"/>
    </source>
</evidence>
<evidence type="ECO:0000256" key="14">
    <source>
        <dbReference type="SAM" id="MobiDB-lite"/>
    </source>
</evidence>
<dbReference type="RefSeq" id="WP_147647625.1">
    <property type="nucleotide sequence ID" value="NZ_CP042806.1"/>
</dbReference>
<dbReference type="Gene3D" id="1.20.120.1200">
    <property type="entry name" value="NADH-ubiquinone/plastoquinone oxidoreductase chain 6, subunit NuoJ"/>
    <property type="match status" value="1"/>
</dbReference>
<evidence type="ECO:0000256" key="8">
    <source>
        <dbReference type="ARBA" id="ARBA00022989"/>
    </source>
</evidence>
<protein>
    <recommendedName>
        <fullName evidence="3 13">NADH-quinone oxidoreductase subunit J</fullName>
        <ecNumber evidence="13">7.1.1.-</ecNumber>
    </recommendedName>
</protein>
<keyword evidence="16" id="KW-1185">Reference proteome</keyword>
<feature type="transmembrane region" description="Helical" evidence="13">
    <location>
        <begin position="56"/>
        <end position="77"/>
    </location>
</feature>
<evidence type="ECO:0000256" key="7">
    <source>
        <dbReference type="ARBA" id="ARBA00022967"/>
    </source>
</evidence>
<feature type="transmembrane region" description="Helical" evidence="13">
    <location>
        <begin position="28"/>
        <end position="50"/>
    </location>
</feature>
<keyword evidence="10 13" id="KW-0472">Membrane</keyword>
<evidence type="ECO:0000256" key="13">
    <source>
        <dbReference type="RuleBase" id="RU004429"/>
    </source>
</evidence>
<dbReference type="PANTHER" id="PTHR33269">
    <property type="entry name" value="NADH-UBIQUINONE OXIDOREDUCTASE CHAIN 6"/>
    <property type="match status" value="1"/>
</dbReference>
<evidence type="ECO:0000256" key="2">
    <source>
        <dbReference type="ARBA" id="ARBA00005698"/>
    </source>
</evidence>
<dbReference type="OrthoDB" id="9790848at2"/>
<dbReference type="Proteomes" id="UP000321820">
    <property type="component" value="Chromosome"/>
</dbReference>
<keyword evidence="6 13" id="KW-0874">Quinone</keyword>
<evidence type="ECO:0000256" key="11">
    <source>
        <dbReference type="ARBA" id="ARBA00025811"/>
    </source>
</evidence>
<dbReference type="PANTHER" id="PTHR33269:SF17">
    <property type="entry name" value="NADH-UBIQUINONE OXIDOREDUCTASE CHAIN 6"/>
    <property type="match status" value="1"/>
</dbReference>
<dbReference type="NCBIfam" id="NF005162">
    <property type="entry name" value="PRK06638.1-1"/>
    <property type="match status" value="1"/>
</dbReference>
<evidence type="ECO:0000256" key="12">
    <source>
        <dbReference type="ARBA" id="ARBA00047712"/>
    </source>
</evidence>
<feature type="compositionally biased region" description="Basic and acidic residues" evidence="14">
    <location>
        <begin position="193"/>
        <end position="206"/>
    </location>
</feature>
<dbReference type="EMBL" id="CP042806">
    <property type="protein sequence ID" value="QEE28435.1"/>
    <property type="molecule type" value="Genomic_DNA"/>
</dbReference>
<comment type="similarity">
    <text evidence="2 13">Belongs to the complex I subunit 6 family.</text>
</comment>
<feature type="transmembrane region" description="Helical" evidence="13">
    <location>
        <begin position="6"/>
        <end position="21"/>
    </location>
</feature>
<feature type="transmembrane region" description="Helical" evidence="13">
    <location>
        <begin position="137"/>
        <end position="159"/>
    </location>
</feature>
<sequence length="206" mass="22186">MITLFYLAGTIAVIATLLAITRRHAVHALLYLVVSLLAIAVDFYVLGAAFVAALEVMVYAGAIMVLFVFVVMMLNVAEHAMEVEREWLRPRNWYGPSALAVILLGELVYCAVTSGSTPSLTNAVGPKQVGVALFRTYWIGVELVSLLLMAGLVGACHLGHREITREEERHAAGTDAARADSGSDFVRAGSGRTSDEAEPDLHAHVH</sequence>
<evidence type="ECO:0000256" key="5">
    <source>
        <dbReference type="ARBA" id="ARBA00022692"/>
    </source>
</evidence>
<dbReference type="AlphaFoldDB" id="A0A5B9EB90"/>
<evidence type="ECO:0000313" key="15">
    <source>
        <dbReference type="EMBL" id="QEE28435.1"/>
    </source>
</evidence>
<dbReference type="InterPro" id="IPR001457">
    <property type="entry name" value="NADH_UbQ/plastoQ_OxRdtase_su6"/>
</dbReference>
<feature type="region of interest" description="Disordered" evidence="14">
    <location>
        <begin position="167"/>
        <end position="206"/>
    </location>
</feature>
<gene>
    <name evidence="15" type="primary">nuoJ</name>
    <name evidence="15" type="ORF">FTW19_10740</name>
</gene>
<accession>A0A5B9EB90</accession>
<reference evidence="15 16" key="1">
    <citation type="submission" date="2019-08" db="EMBL/GenBank/DDBJ databases">
        <title>Complete genome sequence of Terriglobus albidus strain ORNL.</title>
        <authorList>
            <person name="Podar M."/>
        </authorList>
    </citation>
    <scope>NUCLEOTIDE SEQUENCE [LARGE SCALE GENOMIC DNA]</scope>
    <source>
        <strain evidence="15 16">ORNL</strain>
    </source>
</reference>
<evidence type="ECO:0000256" key="3">
    <source>
        <dbReference type="ARBA" id="ARBA00019907"/>
    </source>
</evidence>
<evidence type="ECO:0000256" key="10">
    <source>
        <dbReference type="ARBA" id="ARBA00023136"/>
    </source>
</evidence>
<keyword evidence="15" id="KW-0560">Oxidoreductase</keyword>
<dbReference type="EC" id="7.1.1.-" evidence="13"/>
<keyword evidence="4 13" id="KW-1003">Cell membrane</keyword>
<feature type="transmembrane region" description="Helical" evidence="13">
    <location>
        <begin position="98"/>
        <end position="117"/>
    </location>
</feature>
<comment type="subcellular location">
    <subcellularLocation>
        <location evidence="1 13">Cell membrane</location>
        <topology evidence="1 13">Multi-pass membrane protein</topology>
    </subcellularLocation>
</comment>
<keyword evidence="8 13" id="KW-1133">Transmembrane helix</keyword>
<comment type="function">
    <text evidence="13">NDH-1 shuttles electrons from NADH, via FMN and iron-sulfur (Fe-S) centers, to quinones in the respiratory chain. Couples the redox reaction to proton translocation (for every two electrons transferred, four hydrogen ions are translocated across the cytoplasmic membrane), and thus conserves the redox energy in a proton gradient.</text>
</comment>
<dbReference type="GO" id="GO:0016491">
    <property type="term" value="F:oxidoreductase activity"/>
    <property type="evidence" value="ECO:0007669"/>
    <property type="project" value="UniProtKB-KW"/>
</dbReference>
<keyword evidence="7" id="KW-1278">Translocase</keyword>
<proteinExistence type="inferred from homology"/>
<comment type="subunit">
    <text evidence="11">Composed of 13 different subunits. Subunits NuoA, H, J, K, L, M, N constitute the membrane sector of the complex.</text>
</comment>
<name>A0A5B9EB90_9BACT</name>
<dbReference type="GO" id="GO:0005886">
    <property type="term" value="C:plasma membrane"/>
    <property type="evidence" value="ECO:0007669"/>
    <property type="project" value="UniProtKB-SubCell"/>
</dbReference>
<dbReference type="KEGG" id="talb:FTW19_10740"/>
<evidence type="ECO:0000256" key="9">
    <source>
        <dbReference type="ARBA" id="ARBA00023027"/>
    </source>
</evidence>
<keyword evidence="9 13" id="KW-0520">NAD</keyword>
<dbReference type="GO" id="GO:0008137">
    <property type="term" value="F:NADH dehydrogenase (ubiquinone) activity"/>
    <property type="evidence" value="ECO:0007669"/>
    <property type="project" value="UniProtKB-UniRule"/>
</dbReference>
<dbReference type="FunFam" id="1.20.120.1200:FF:000001">
    <property type="entry name" value="NADH-quinone oxidoreductase subunit J"/>
    <property type="match status" value="1"/>
</dbReference>
<evidence type="ECO:0000256" key="6">
    <source>
        <dbReference type="ARBA" id="ARBA00022719"/>
    </source>
</evidence>
<dbReference type="Pfam" id="PF00499">
    <property type="entry name" value="Oxidored_q3"/>
    <property type="match status" value="1"/>
</dbReference>
<dbReference type="GO" id="GO:0048038">
    <property type="term" value="F:quinone binding"/>
    <property type="evidence" value="ECO:0007669"/>
    <property type="project" value="UniProtKB-UniRule"/>
</dbReference>